<dbReference type="Pfam" id="PF00905">
    <property type="entry name" value="Transpeptidase"/>
    <property type="match status" value="1"/>
</dbReference>
<evidence type="ECO:0000256" key="4">
    <source>
        <dbReference type="SAM" id="Phobius"/>
    </source>
</evidence>
<keyword evidence="2" id="KW-0645">Protease</keyword>
<feature type="transmembrane region" description="Helical" evidence="4">
    <location>
        <begin position="28"/>
        <end position="48"/>
    </location>
</feature>
<reference evidence="8" key="1">
    <citation type="submission" date="2017-04" db="EMBL/GenBank/DDBJ databases">
        <authorList>
            <person name="Varghese N."/>
            <person name="Submissions S."/>
        </authorList>
    </citation>
    <scope>NUCLEOTIDE SEQUENCE [LARGE SCALE GENOMIC DNA]</scope>
    <source>
        <strain evidence="8">Dd16</strain>
    </source>
</reference>
<dbReference type="EMBL" id="LT840185">
    <property type="protein sequence ID" value="SMF61672.1"/>
    <property type="molecule type" value="Genomic_DNA"/>
</dbReference>
<keyword evidence="4" id="KW-0812">Transmembrane</keyword>
<evidence type="ECO:0000259" key="5">
    <source>
        <dbReference type="Pfam" id="PF00905"/>
    </source>
</evidence>
<dbReference type="Gene3D" id="3.90.1310.10">
    <property type="entry name" value="Penicillin-binding protein 2a (Domain 2)"/>
    <property type="match status" value="1"/>
</dbReference>
<dbReference type="InterPro" id="IPR036138">
    <property type="entry name" value="PBP_dimer_sf"/>
</dbReference>
<evidence type="ECO:0000256" key="1">
    <source>
        <dbReference type="ARBA" id="ARBA00004370"/>
    </source>
</evidence>
<feature type="domain" description="Penicillin-binding protein dimerisation" evidence="6">
    <location>
        <begin position="66"/>
        <end position="173"/>
    </location>
</feature>
<dbReference type="PANTHER" id="PTHR30627">
    <property type="entry name" value="PEPTIDOGLYCAN D,D-TRANSPEPTIDASE"/>
    <property type="match status" value="1"/>
</dbReference>
<evidence type="ECO:0000259" key="6">
    <source>
        <dbReference type="Pfam" id="PF03717"/>
    </source>
</evidence>
<dbReference type="GO" id="GO:0004180">
    <property type="term" value="F:carboxypeptidase activity"/>
    <property type="evidence" value="ECO:0007669"/>
    <property type="project" value="UniProtKB-KW"/>
</dbReference>
<protein>
    <submittedName>
        <fullName evidence="7">Cell division protein FtsI (Penicillin-binding protein 3)</fullName>
    </submittedName>
</protein>
<evidence type="ECO:0000313" key="8">
    <source>
        <dbReference type="Proteomes" id="UP000192934"/>
    </source>
</evidence>
<dbReference type="RefSeq" id="WP_085217508.1">
    <property type="nucleotide sequence ID" value="NZ_LT840185.1"/>
</dbReference>
<evidence type="ECO:0000313" key="7">
    <source>
        <dbReference type="EMBL" id="SMF61672.1"/>
    </source>
</evidence>
<dbReference type="InterPro" id="IPR012338">
    <property type="entry name" value="Beta-lactam/transpept-like"/>
</dbReference>
<evidence type="ECO:0000256" key="3">
    <source>
        <dbReference type="ARBA" id="ARBA00023136"/>
    </source>
</evidence>
<dbReference type="InterPro" id="IPR005311">
    <property type="entry name" value="PBP_dimer"/>
</dbReference>
<dbReference type="InterPro" id="IPR001460">
    <property type="entry name" value="PCN-bd_Tpept"/>
</dbReference>
<accession>A0A1X7FZZ5</accession>
<gene>
    <name evidence="7" type="ORF">SAMN06295910_0664</name>
</gene>
<keyword evidence="8" id="KW-1185">Reference proteome</keyword>
<evidence type="ECO:0000256" key="2">
    <source>
        <dbReference type="ARBA" id="ARBA00022645"/>
    </source>
</evidence>
<sequence>MTAIAAPAPRTAPDSKGRDALALTYQRLMLIMLLFMGVTVLIAARLIYLEIFADRSTVAARDPLIPVRADITDRNGVPLARTFDAWSIGIHPNKLLGSPDDLAPKLAAMFPERTEAQYRAILKSDKNFVYLKRRAVPEQVAAVNALGEPAIAFDREPERLYPQTGLAAHVLGWTDFDGRGVAGVERVLNDRLSDPAKRGQPVALSIDSRVQAAMESELGAAVTKHSAEGGAGIVMDVRTGEIIAMASFPTFNPNAAGQSPPDAQYNRATMGVYELGSVFKPLTIAAAIDAGVITSMSRRWHSGIPVTIGRFSITDYKGENRPLSVPEVLVYSSNTATARIADEMGMERMQKSFRALGFDQAAHIELAEKSKPLWPREWGRATVLTAGFGHGVAITPLHLASAYSALVNGGIWRPATVYKTTNPPKGRRVYSESTSARMRGLLRMVVLEGSGKNANAAGYRVGGKTGTAEKTSAGGYQKRTNVSTFASAFPMDDPRYVVIAMLDAPKATPDTHGYTTAGWVSAPIVKKVIDRAAPSLGIAPSDTRDVDVSELRPLVRVKGK</sequence>
<dbReference type="SUPFAM" id="SSF56519">
    <property type="entry name" value="Penicillin binding protein dimerisation domain"/>
    <property type="match status" value="1"/>
</dbReference>
<proteinExistence type="predicted"/>
<dbReference type="InterPro" id="IPR050515">
    <property type="entry name" value="Beta-lactam/transpept"/>
</dbReference>
<dbReference type="AlphaFoldDB" id="A0A1X7FZZ5"/>
<dbReference type="Proteomes" id="UP000192934">
    <property type="component" value="Chromosome I"/>
</dbReference>
<keyword evidence="7" id="KW-0131">Cell cycle</keyword>
<dbReference type="Pfam" id="PF03717">
    <property type="entry name" value="PBP_dimer"/>
    <property type="match status" value="1"/>
</dbReference>
<name>A0A1X7FZZ5_9SPHN</name>
<feature type="domain" description="Penicillin-binding protein transpeptidase" evidence="5">
    <location>
        <begin position="230"/>
        <end position="529"/>
    </location>
</feature>
<keyword evidence="2" id="KW-0121">Carboxypeptidase</keyword>
<dbReference type="GO" id="GO:0051301">
    <property type="term" value="P:cell division"/>
    <property type="evidence" value="ECO:0007669"/>
    <property type="project" value="UniProtKB-KW"/>
</dbReference>
<comment type="subcellular location">
    <subcellularLocation>
        <location evidence="1">Membrane</location>
    </subcellularLocation>
</comment>
<dbReference type="OrthoDB" id="9789078at2"/>
<keyword evidence="7" id="KW-0132">Cell division</keyword>
<dbReference type="Gene3D" id="3.40.710.10">
    <property type="entry name" value="DD-peptidase/beta-lactamase superfamily"/>
    <property type="match status" value="1"/>
</dbReference>
<dbReference type="SUPFAM" id="SSF56601">
    <property type="entry name" value="beta-lactamase/transpeptidase-like"/>
    <property type="match status" value="1"/>
</dbReference>
<dbReference type="GO" id="GO:0008658">
    <property type="term" value="F:penicillin binding"/>
    <property type="evidence" value="ECO:0007669"/>
    <property type="project" value="InterPro"/>
</dbReference>
<keyword evidence="2" id="KW-0378">Hydrolase</keyword>
<dbReference type="GO" id="GO:0071555">
    <property type="term" value="P:cell wall organization"/>
    <property type="evidence" value="ECO:0007669"/>
    <property type="project" value="TreeGrafter"/>
</dbReference>
<dbReference type="GO" id="GO:0005886">
    <property type="term" value="C:plasma membrane"/>
    <property type="evidence" value="ECO:0007669"/>
    <property type="project" value="TreeGrafter"/>
</dbReference>
<keyword evidence="3 4" id="KW-0472">Membrane</keyword>
<dbReference type="PANTHER" id="PTHR30627:SF1">
    <property type="entry name" value="PEPTIDOGLYCAN D,D-TRANSPEPTIDASE FTSI"/>
    <property type="match status" value="1"/>
</dbReference>
<keyword evidence="4" id="KW-1133">Transmembrane helix</keyword>
<dbReference type="Gene3D" id="3.30.450.330">
    <property type="match status" value="1"/>
</dbReference>
<organism evidence="7 8">
    <name type="scientific">Allosphingosinicella indica</name>
    <dbReference type="NCBI Taxonomy" id="941907"/>
    <lineage>
        <taxon>Bacteria</taxon>
        <taxon>Pseudomonadati</taxon>
        <taxon>Pseudomonadota</taxon>
        <taxon>Alphaproteobacteria</taxon>
        <taxon>Sphingomonadales</taxon>
        <taxon>Sphingomonadaceae</taxon>
        <taxon>Allosphingosinicella</taxon>
    </lineage>
</organism>
<dbReference type="STRING" id="941907.SAMN06295910_0664"/>